<feature type="transmembrane region" description="Helical" evidence="6">
    <location>
        <begin position="702"/>
        <end position="729"/>
    </location>
</feature>
<dbReference type="STRING" id="1432141.A0A015JXE9"/>
<dbReference type="PANTHER" id="PTHR10582">
    <property type="entry name" value="TRANSIENT RECEPTOR POTENTIAL ION CHANNEL PROTEIN"/>
    <property type="match status" value="1"/>
</dbReference>
<evidence type="ECO:0000256" key="2">
    <source>
        <dbReference type="ARBA" id="ARBA00022692"/>
    </source>
</evidence>
<dbReference type="GO" id="GO:0005886">
    <property type="term" value="C:plasma membrane"/>
    <property type="evidence" value="ECO:0007669"/>
    <property type="project" value="TreeGrafter"/>
</dbReference>
<dbReference type="InterPro" id="IPR024862">
    <property type="entry name" value="TRPV"/>
</dbReference>
<evidence type="ECO:0000259" key="7">
    <source>
        <dbReference type="Pfam" id="PF00520"/>
    </source>
</evidence>
<evidence type="ECO:0000313" key="9">
    <source>
        <dbReference type="Proteomes" id="UP000022910"/>
    </source>
</evidence>
<sequence>MSEFSVKIDDTDVIENDVTDKDKIENYHNGKPITEIELSPKGRYLVTYSKEDQSIVGWNVENENEAQLEFEFSVNKVTLNVDKFNQQICISDDKKLAYIDNYDSLKLCDKMNDGIIELDFHKHRGIVALFCAFNLNDELILYNTDGNKGKYFICIYSLQSKNNKYKCKRMYWLPRENKQVSISRSDEFYLFSNNSIYEFNLTTEKMIKIFGIDEEINNDSFCKLRKNIRISRNEKLICTRFKDKIIIYSIELGIPIVSLNINNVNQLRMFMKYIFSYQQLSLLLFPLLLPLFNNIQSSEFWDAIIKDSKSLGHLKHYEQLPKEFLPNNIQVTSKFVFGILDGDVWMNDLEKVMLNMDTLLKSSDELVNNNFDEIIDNWYEYSGNHFKSKKEMYDYLIILLLNPYKETLDGLFKKVIRQLNNQYEPDGYSEPNDFNEQVFKWTCKLFRDEAIINKNKIELNFLKKNNDNDDWDCICKKVEDIKSPQNKILQENHKLIIEKYNRNDIIILTEIGLFIYHFNENSQSISLIYFYYMDISHIESTIKSTFKSTSLPLLNHNSFKVCNEWASNIKDNKNNLLKYGVELLSFAIKEHDSELIDDVYKKCINYFKEDLGNNKMCLSIITSTMPLLNEYYPEYISRYSSETVMIIDSPFYSIEYDHTKLHLYSYQHHLQIINITQSIWWLNYCKSMEVYEASYMKKKTKYFLILNNIHLLIVLPLFPIYFVICHILLKYHFIIDWYKKYGFFNLYLNVVKKFLKIIPISTTPTITFMNPYIKFVNYPKDYNWFLELFWPQSSPFVETMNRDIYRTWNGEVLINFKWDHYGKYYYAIIWIGFIAFLGCFTAAATITHINDDIRERLLIVSIILGFIHLSFEVRQIIYNPIKWICDFWNIFDVIAFVLPIYTSLYWLQTSDMNDYIIQLLSFSCLFLDIKFLLFFRAFEYFGVYFAIIISVAKQIISFLVVLFIIIISFAHAFYILLLPRSNFSFDERTNSNDPNNPWNIVPSYNLVLENGAIGANPYIIQQPNGNTNMFVDFKTSLFAMYLFLTGDSSALTNWPYISNPSIAILIVLFSLLIVVYLMNLFIGLLNMAIEKDNNRVSYLMQKAEILAEIELFYLLPYQRRYEKWFPEVIYYYANVDKTREKIKEMMKNDEWNTDEFTELKQALLEKLNIKYNPDK</sequence>
<dbReference type="Gene3D" id="2.130.10.10">
    <property type="entry name" value="YVTN repeat-like/Quinoprotein amine dehydrogenase"/>
    <property type="match status" value="1"/>
</dbReference>
<dbReference type="AlphaFoldDB" id="A0A015JXE9"/>
<dbReference type="GO" id="GO:0005216">
    <property type="term" value="F:monoatomic ion channel activity"/>
    <property type="evidence" value="ECO:0007669"/>
    <property type="project" value="InterPro"/>
</dbReference>
<gene>
    <name evidence="8" type="ORF">RirG_186010</name>
</gene>
<comment type="caution">
    <text evidence="8">The sequence shown here is derived from an EMBL/GenBank/DDBJ whole genome shotgun (WGS) entry which is preliminary data.</text>
</comment>
<dbReference type="Proteomes" id="UP000022910">
    <property type="component" value="Unassembled WGS sequence"/>
</dbReference>
<evidence type="ECO:0000313" key="8">
    <source>
        <dbReference type="EMBL" id="EXX59769.1"/>
    </source>
</evidence>
<feature type="transmembrane region" description="Helical" evidence="6">
    <location>
        <begin position="955"/>
        <end position="978"/>
    </location>
</feature>
<keyword evidence="5 6" id="KW-0472">Membrane</keyword>
<organism evidence="8 9">
    <name type="scientific">Rhizophagus irregularis (strain DAOM 197198w)</name>
    <name type="common">Glomus intraradices</name>
    <dbReference type="NCBI Taxonomy" id="1432141"/>
    <lineage>
        <taxon>Eukaryota</taxon>
        <taxon>Fungi</taxon>
        <taxon>Fungi incertae sedis</taxon>
        <taxon>Mucoromycota</taxon>
        <taxon>Glomeromycotina</taxon>
        <taxon>Glomeromycetes</taxon>
        <taxon>Glomerales</taxon>
        <taxon>Glomeraceae</taxon>
        <taxon>Rhizophagus</taxon>
    </lineage>
</organism>
<feature type="transmembrane region" description="Helical" evidence="6">
    <location>
        <begin position="857"/>
        <end position="877"/>
    </location>
</feature>
<keyword evidence="4 6" id="KW-1133">Transmembrane helix</keyword>
<dbReference type="SUPFAM" id="SSF69322">
    <property type="entry name" value="Tricorn protease domain 2"/>
    <property type="match status" value="1"/>
</dbReference>
<dbReference type="Pfam" id="PF00520">
    <property type="entry name" value="Ion_trans"/>
    <property type="match status" value="1"/>
</dbReference>
<reference evidence="8 9" key="1">
    <citation type="submission" date="2014-02" db="EMBL/GenBank/DDBJ databases">
        <title>Single nucleus genome sequencing reveals high similarity among nuclei of an endomycorrhizal fungus.</title>
        <authorList>
            <person name="Lin K."/>
            <person name="Geurts R."/>
            <person name="Zhang Z."/>
            <person name="Limpens E."/>
            <person name="Saunders D.G."/>
            <person name="Mu D."/>
            <person name="Pang E."/>
            <person name="Cao H."/>
            <person name="Cha H."/>
            <person name="Lin T."/>
            <person name="Zhou Q."/>
            <person name="Shang Y."/>
            <person name="Li Y."/>
            <person name="Ivanov S."/>
            <person name="Sharma T."/>
            <person name="Velzen R.V."/>
            <person name="Ruijter N.D."/>
            <person name="Aanen D.K."/>
            <person name="Win J."/>
            <person name="Kamoun S."/>
            <person name="Bisseling T."/>
            <person name="Huang S."/>
        </authorList>
    </citation>
    <scope>NUCLEOTIDE SEQUENCE [LARGE SCALE GENOMIC DNA]</scope>
    <source>
        <strain evidence="9">DAOM197198w</strain>
    </source>
</reference>
<protein>
    <recommendedName>
        <fullName evidence="7">Ion transport domain-containing protein</fullName>
    </recommendedName>
</protein>
<evidence type="ECO:0000256" key="5">
    <source>
        <dbReference type="ARBA" id="ARBA00023136"/>
    </source>
</evidence>
<dbReference type="EMBL" id="JEMT01026209">
    <property type="protein sequence ID" value="EXX59769.1"/>
    <property type="molecule type" value="Genomic_DNA"/>
</dbReference>
<evidence type="ECO:0000256" key="1">
    <source>
        <dbReference type="ARBA" id="ARBA00004141"/>
    </source>
</evidence>
<feature type="domain" description="Ion transport" evidence="7">
    <location>
        <begin position="829"/>
        <end position="1095"/>
    </location>
</feature>
<feature type="transmembrane region" description="Helical" evidence="6">
    <location>
        <begin position="824"/>
        <end position="845"/>
    </location>
</feature>
<feature type="transmembrane region" description="Helical" evidence="6">
    <location>
        <begin position="1062"/>
        <end position="1085"/>
    </location>
</feature>
<accession>A0A015JXE9</accession>
<evidence type="ECO:0000256" key="3">
    <source>
        <dbReference type="ARBA" id="ARBA00022737"/>
    </source>
</evidence>
<feature type="transmembrane region" description="Helical" evidence="6">
    <location>
        <begin position="919"/>
        <end position="949"/>
    </location>
</feature>
<name>A0A015JXE9_RHIIW</name>
<dbReference type="GO" id="GO:0098703">
    <property type="term" value="P:calcium ion import across plasma membrane"/>
    <property type="evidence" value="ECO:0007669"/>
    <property type="project" value="TreeGrafter"/>
</dbReference>
<evidence type="ECO:0000256" key="4">
    <source>
        <dbReference type="ARBA" id="ARBA00022989"/>
    </source>
</evidence>
<dbReference type="OrthoDB" id="2364457at2759"/>
<dbReference type="InterPro" id="IPR015943">
    <property type="entry name" value="WD40/YVTN_repeat-like_dom_sf"/>
</dbReference>
<dbReference type="PANTHER" id="PTHR10582:SF2">
    <property type="entry name" value="INACTIVE"/>
    <property type="match status" value="1"/>
</dbReference>
<feature type="transmembrane region" description="Helical" evidence="6">
    <location>
        <begin position="889"/>
        <end position="907"/>
    </location>
</feature>
<dbReference type="Gene3D" id="1.10.287.70">
    <property type="match status" value="1"/>
</dbReference>
<evidence type="ECO:0000256" key="6">
    <source>
        <dbReference type="SAM" id="Phobius"/>
    </source>
</evidence>
<comment type="subcellular location">
    <subcellularLocation>
        <location evidence="1">Membrane</location>
        <topology evidence="1">Multi-pass membrane protein</topology>
    </subcellularLocation>
</comment>
<dbReference type="InterPro" id="IPR005821">
    <property type="entry name" value="Ion_trans_dom"/>
</dbReference>
<keyword evidence="2 6" id="KW-0812">Transmembrane</keyword>
<dbReference type="HOGENOM" id="CLU_010229_1_0_1"/>
<proteinExistence type="predicted"/>
<keyword evidence="3" id="KW-0677">Repeat</keyword>
<keyword evidence="9" id="KW-1185">Reference proteome</keyword>